<protein>
    <submittedName>
        <fullName evidence="7">Juxtaposed with another zinc finger protein 1</fullName>
    </submittedName>
</protein>
<sequence length="350" mass="39709">MSRDLKRNNLVNKSYGFKMAAFYKYICRFENCRKKFSSLVDLIDHIEYLHIIRDPIVLNQQELSQPPAIALSYVNCFFSENLRKARPTLPSDIELKRSCEIEKPSLNNSEAYSDSLDSFLDESDVFSDVGSDDSCQSWVANNINAIKVQTDSNLINVSTSLPNTITSESLQGKFTCLEDSEGKKRFLCTVPGCSKRYKNINGIKYHVKNGHNKKEGLSSEIKKSYICHCGKAYKSQSGMRHHQNTQHILPGPTTQNHLSPYTPVQFDARVDNNFKQPQAKIMKLNPVEELYQPHTPPSPKNLHKDKLDEAITAKDPALWAENMSKVERDAVVLQGPPKNPLSFPRDSNKI</sequence>
<dbReference type="InterPro" id="IPR036236">
    <property type="entry name" value="Znf_C2H2_sf"/>
</dbReference>
<dbReference type="PANTHER" id="PTHR23057">
    <property type="entry name" value="JUXTAPOSED WITH ANOTHER ZINC FINGER PROTEIN 1"/>
    <property type="match status" value="1"/>
</dbReference>
<dbReference type="Gene3D" id="3.30.160.60">
    <property type="entry name" value="Classic Zinc Finger"/>
    <property type="match status" value="2"/>
</dbReference>
<evidence type="ECO:0000313" key="7">
    <source>
        <dbReference type="EMBL" id="CDG69051.1"/>
    </source>
</evidence>
<feature type="non-terminal residue" evidence="7">
    <location>
        <position position="1"/>
    </location>
</feature>
<proteinExistence type="evidence at transcript level"/>
<dbReference type="InterPro" id="IPR031514">
    <property type="entry name" value="Zf-C2H2_aberr"/>
</dbReference>
<name>T2MAG8_HYDVU</name>
<keyword evidence="4" id="KW-0862">Zinc</keyword>
<evidence type="ECO:0000256" key="2">
    <source>
        <dbReference type="ARBA" id="ARBA00022737"/>
    </source>
</evidence>
<evidence type="ECO:0000259" key="6">
    <source>
        <dbReference type="PROSITE" id="PS50157"/>
    </source>
</evidence>
<dbReference type="SMART" id="SM00355">
    <property type="entry name" value="ZnF_C2H2"/>
    <property type="match status" value="3"/>
</dbReference>
<dbReference type="PROSITE" id="PS50157">
    <property type="entry name" value="ZINC_FINGER_C2H2_2"/>
    <property type="match status" value="1"/>
</dbReference>
<dbReference type="AlphaFoldDB" id="T2MAG8"/>
<feature type="domain" description="C2H2-type" evidence="6">
    <location>
        <begin position="25"/>
        <end position="55"/>
    </location>
</feature>
<dbReference type="Pfam" id="PF17017">
    <property type="entry name" value="zf-C2H2_aberr"/>
    <property type="match status" value="1"/>
</dbReference>
<dbReference type="InterPro" id="IPR051580">
    <property type="entry name" value="ZnF-Chromatin_assoc"/>
</dbReference>
<dbReference type="InterPro" id="IPR013087">
    <property type="entry name" value="Znf_C2H2_type"/>
</dbReference>
<evidence type="ECO:0000256" key="1">
    <source>
        <dbReference type="ARBA" id="ARBA00022723"/>
    </source>
</evidence>
<keyword evidence="2" id="KW-0677">Repeat</keyword>
<dbReference type="GO" id="GO:0008270">
    <property type="term" value="F:zinc ion binding"/>
    <property type="evidence" value="ECO:0007669"/>
    <property type="project" value="UniProtKB-KW"/>
</dbReference>
<dbReference type="SUPFAM" id="SSF57667">
    <property type="entry name" value="beta-beta-alpha zinc fingers"/>
    <property type="match status" value="1"/>
</dbReference>
<dbReference type="OrthoDB" id="6343432at2759"/>
<evidence type="ECO:0000256" key="5">
    <source>
        <dbReference type="PROSITE-ProRule" id="PRU00042"/>
    </source>
</evidence>
<dbReference type="EMBL" id="HAAD01002819">
    <property type="protein sequence ID" value="CDG69051.1"/>
    <property type="molecule type" value="mRNA"/>
</dbReference>
<dbReference type="PROSITE" id="PS00028">
    <property type="entry name" value="ZINC_FINGER_C2H2_1"/>
    <property type="match status" value="2"/>
</dbReference>
<organism evidence="7">
    <name type="scientific">Hydra vulgaris</name>
    <name type="common">Hydra</name>
    <name type="synonym">Hydra attenuata</name>
    <dbReference type="NCBI Taxonomy" id="6087"/>
    <lineage>
        <taxon>Eukaryota</taxon>
        <taxon>Metazoa</taxon>
        <taxon>Cnidaria</taxon>
        <taxon>Hydrozoa</taxon>
        <taxon>Hydroidolina</taxon>
        <taxon>Anthoathecata</taxon>
        <taxon>Aplanulata</taxon>
        <taxon>Hydridae</taxon>
        <taxon>Hydra</taxon>
    </lineage>
</organism>
<accession>T2MAG8</accession>
<gene>
    <name evidence="7" type="primary">JAZF1</name>
</gene>
<evidence type="ECO:0000256" key="4">
    <source>
        <dbReference type="ARBA" id="ARBA00022833"/>
    </source>
</evidence>
<dbReference type="GO" id="GO:0005634">
    <property type="term" value="C:nucleus"/>
    <property type="evidence" value="ECO:0007669"/>
    <property type="project" value="TreeGrafter"/>
</dbReference>
<reference evidence="7" key="1">
    <citation type="journal article" date="2013" name="Genome Biol. Evol.">
        <title>Punctuated emergences of genetic and phenotypic innovations in eumetazoan, bilaterian, euteleostome, and hominidae ancestors.</title>
        <authorList>
            <person name="Wenger Y."/>
            <person name="Galliot B."/>
        </authorList>
    </citation>
    <scope>NUCLEOTIDE SEQUENCE</scope>
    <source>
        <tissue evidence="7">Whole animals</tissue>
    </source>
</reference>
<dbReference type="PANTHER" id="PTHR23057:SF0">
    <property type="entry name" value="JUXTAPOSED WITH ANOTHER ZINC FINGER PROTEIN 1"/>
    <property type="match status" value="1"/>
</dbReference>
<keyword evidence="1" id="KW-0479">Metal-binding</keyword>
<evidence type="ECO:0000256" key="3">
    <source>
        <dbReference type="ARBA" id="ARBA00022771"/>
    </source>
</evidence>
<keyword evidence="3 5" id="KW-0863">Zinc-finger</keyword>